<dbReference type="Gene3D" id="3.40.50.850">
    <property type="entry name" value="Isochorismatase-like"/>
    <property type="match status" value="1"/>
</dbReference>
<dbReference type="EMBL" id="ABIA03000002">
    <property type="protein sequence ID" value="EDQ35093.2"/>
    <property type="molecule type" value="Genomic_DNA"/>
</dbReference>
<comment type="similarity">
    <text evidence="1">Belongs to the isochorismatase family.</text>
</comment>
<gene>
    <name evidence="9" type="ORF">HPDFL43_02810</name>
</gene>
<evidence type="ECO:0000313" key="10">
    <source>
        <dbReference type="Proteomes" id="UP000004291"/>
    </source>
</evidence>
<keyword evidence="10" id="KW-1185">Reference proteome</keyword>
<evidence type="ECO:0000259" key="8">
    <source>
        <dbReference type="Pfam" id="PF00857"/>
    </source>
</evidence>
<evidence type="ECO:0000313" key="9">
    <source>
        <dbReference type="EMBL" id="EDQ35093.2"/>
    </source>
</evidence>
<keyword evidence="4 9" id="KW-0378">Hydrolase</keyword>
<evidence type="ECO:0000256" key="5">
    <source>
        <dbReference type="ARBA" id="ARBA00037900"/>
    </source>
</evidence>
<dbReference type="AlphaFoldDB" id="A9D0Z0"/>
<reference evidence="9 10" key="1">
    <citation type="submission" date="2007-10" db="EMBL/GenBank/DDBJ databases">
        <authorList>
            <person name="Wagner-Dobler I."/>
            <person name="Ferriera S."/>
            <person name="Johnson J."/>
            <person name="Kravitz S."/>
            <person name="Beeson K."/>
            <person name="Sutton G."/>
            <person name="Rogers Y.-H."/>
            <person name="Friedman R."/>
            <person name="Frazier M."/>
            <person name="Venter J.C."/>
        </authorList>
    </citation>
    <scope>NUCLEOTIDE SEQUENCE [LARGE SCALE GENOMIC DNA]</scope>
    <source>
        <strain evidence="9 10">DFL-43</strain>
    </source>
</reference>
<dbReference type="EC" id="3.5.1.19" evidence="6"/>
<dbReference type="GO" id="GO:0046872">
    <property type="term" value="F:metal ion binding"/>
    <property type="evidence" value="ECO:0007669"/>
    <property type="project" value="UniProtKB-KW"/>
</dbReference>
<dbReference type="GO" id="GO:0019363">
    <property type="term" value="P:pyridine nucleotide biosynthetic process"/>
    <property type="evidence" value="ECO:0007669"/>
    <property type="project" value="UniProtKB-KW"/>
</dbReference>
<dbReference type="STRING" id="411684.HPDFL43_02810"/>
<evidence type="ECO:0000256" key="7">
    <source>
        <dbReference type="ARBA" id="ARBA00043224"/>
    </source>
</evidence>
<protein>
    <recommendedName>
        <fullName evidence="6">nicotinamidase</fullName>
        <ecNumber evidence="6">3.5.1.19</ecNumber>
    </recommendedName>
    <alternativeName>
        <fullName evidence="7">Nicotinamide deamidase</fullName>
    </alternativeName>
</protein>
<proteinExistence type="inferred from homology"/>
<evidence type="ECO:0000256" key="6">
    <source>
        <dbReference type="ARBA" id="ARBA00039017"/>
    </source>
</evidence>
<feature type="domain" description="Isochorismatase-like" evidence="8">
    <location>
        <begin position="12"/>
        <end position="204"/>
    </location>
</feature>
<organism evidence="9 10">
    <name type="scientific">Hoeflea phototrophica (strain DSM 17068 / NCIMB 14078 / DFL-43)</name>
    <dbReference type="NCBI Taxonomy" id="411684"/>
    <lineage>
        <taxon>Bacteria</taxon>
        <taxon>Pseudomonadati</taxon>
        <taxon>Pseudomonadota</taxon>
        <taxon>Alphaproteobacteria</taxon>
        <taxon>Hyphomicrobiales</taxon>
        <taxon>Rhizobiaceae</taxon>
        <taxon>Hoeflea</taxon>
    </lineage>
</organism>
<dbReference type="Pfam" id="PF00857">
    <property type="entry name" value="Isochorismatase"/>
    <property type="match status" value="1"/>
</dbReference>
<dbReference type="eggNOG" id="COG1335">
    <property type="taxonomic scope" value="Bacteria"/>
</dbReference>
<dbReference type="NCBIfam" id="NF008623">
    <property type="entry name" value="PRK11609.1"/>
    <property type="match status" value="1"/>
</dbReference>
<sequence>MQDTIEIGASDALLIIDVQNDFCPGGSLAVAGADGIIPAINRLQKRFSTVVLTQDWHPAGHKSFASSHAGKAPFDTVELAYGTQVLWPDHCIAGSQGAAFHPELDTSQASMIIRKGTNLEIDSYSAFFENDRKTSTGLTGYFRQLGIKRLFLTGIVEEFCVGFSGLDARSEGFDVVLLPDAVARFGGEGHDDMIAALTASGAHQAAAGEIAA</sequence>
<evidence type="ECO:0000256" key="2">
    <source>
        <dbReference type="ARBA" id="ARBA00022642"/>
    </source>
</evidence>
<reference evidence="9 10" key="2">
    <citation type="submission" date="2012-06" db="EMBL/GenBank/DDBJ databases">
        <authorList>
            <person name="Fiebig A."/>
        </authorList>
    </citation>
    <scope>NUCLEOTIDE SEQUENCE [LARGE SCALE GENOMIC DNA]</scope>
    <source>
        <strain evidence="9 10">DFL-43</strain>
    </source>
</reference>
<dbReference type="Proteomes" id="UP000004291">
    <property type="component" value="Chromosome"/>
</dbReference>
<dbReference type="InterPro" id="IPR052347">
    <property type="entry name" value="Isochorismatase_Nicotinamidase"/>
</dbReference>
<dbReference type="CDD" id="cd01011">
    <property type="entry name" value="nicotinamidase"/>
    <property type="match status" value="1"/>
</dbReference>
<evidence type="ECO:0000256" key="1">
    <source>
        <dbReference type="ARBA" id="ARBA00006336"/>
    </source>
</evidence>
<keyword evidence="3" id="KW-0479">Metal-binding</keyword>
<comment type="pathway">
    <text evidence="5">Cofactor biosynthesis; nicotinate biosynthesis; nicotinate from nicotinamide: step 1/1.</text>
</comment>
<dbReference type="HOGENOM" id="CLU_068979_13_1_5"/>
<comment type="caution">
    <text evidence="9">The sequence shown here is derived from an EMBL/GenBank/DDBJ whole genome shotgun (WGS) entry which is preliminary data.</text>
</comment>
<evidence type="ECO:0000256" key="4">
    <source>
        <dbReference type="ARBA" id="ARBA00022801"/>
    </source>
</evidence>
<dbReference type="PANTHER" id="PTHR11080">
    <property type="entry name" value="PYRAZINAMIDASE/NICOTINAMIDASE"/>
    <property type="match status" value="1"/>
</dbReference>
<dbReference type="PANTHER" id="PTHR11080:SF2">
    <property type="entry name" value="LD05707P"/>
    <property type="match status" value="1"/>
</dbReference>
<dbReference type="SUPFAM" id="SSF52499">
    <property type="entry name" value="Isochorismatase-like hydrolases"/>
    <property type="match status" value="1"/>
</dbReference>
<accession>A9D0Z0</accession>
<name>A9D0Z0_HOEPD</name>
<keyword evidence="2" id="KW-0662">Pyridine nucleotide biosynthesis</keyword>
<evidence type="ECO:0000256" key="3">
    <source>
        <dbReference type="ARBA" id="ARBA00022723"/>
    </source>
</evidence>
<dbReference type="InterPro" id="IPR000868">
    <property type="entry name" value="Isochorismatase-like_dom"/>
</dbReference>
<dbReference type="InterPro" id="IPR036380">
    <property type="entry name" value="Isochorismatase-like_sf"/>
</dbReference>
<dbReference type="GO" id="GO:0008936">
    <property type="term" value="F:nicotinamidase activity"/>
    <property type="evidence" value="ECO:0007669"/>
    <property type="project" value="UniProtKB-EC"/>
</dbReference>